<dbReference type="InterPro" id="IPR017946">
    <property type="entry name" value="PLC-like_Pdiesterase_TIM-brl"/>
</dbReference>
<comment type="caution">
    <text evidence="11">The sequence shown here is derived from an EMBL/GenBank/DDBJ whole genome shotgun (WGS) entry which is preliminary data.</text>
</comment>
<dbReference type="SUPFAM" id="SSF51695">
    <property type="entry name" value="PLC-like phosphodiesterases"/>
    <property type="match status" value="1"/>
</dbReference>
<evidence type="ECO:0000313" key="12">
    <source>
        <dbReference type="Proteomes" id="UP000811619"/>
    </source>
</evidence>
<dbReference type="OrthoDB" id="269822at2759"/>
<evidence type="ECO:0000256" key="5">
    <source>
        <dbReference type="ARBA" id="ARBA00023224"/>
    </source>
</evidence>
<dbReference type="Proteomes" id="UP000811619">
    <property type="component" value="Unassembled WGS sequence"/>
</dbReference>
<feature type="compositionally biased region" description="Basic and acidic residues" evidence="8">
    <location>
        <begin position="170"/>
        <end position="180"/>
    </location>
</feature>
<dbReference type="Pfam" id="PF00388">
    <property type="entry name" value="PI-PLC-X"/>
    <property type="match status" value="1"/>
</dbReference>
<evidence type="ECO:0000256" key="2">
    <source>
        <dbReference type="ARBA" id="ARBA00022801"/>
    </source>
</evidence>
<dbReference type="PANTHER" id="PTHR10336:SF82">
    <property type="entry name" value="PHOSPHOINOSITIDE PHOSPHOLIPASE C"/>
    <property type="match status" value="1"/>
</dbReference>
<feature type="domain" description="C2" evidence="9">
    <location>
        <begin position="480"/>
        <end position="627"/>
    </location>
</feature>
<dbReference type="PROSITE" id="PS50007">
    <property type="entry name" value="PIPLC_X_DOMAIN"/>
    <property type="match status" value="1"/>
</dbReference>
<dbReference type="CDD" id="cd08598">
    <property type="entry name" value="PI-PLC1c_yeast"/>
    <property type="match status" value="1"/>
</dbReference>
<dbReference type="AlphaFoldDB" id="A0A8K0NIV9"/>
<name>A0A8K0NIV9_9HYPO</name>
<proteinExistence type="predicted"/>
<keyword evidence="4 7" id="KW-0443">Lipid metabolism</keyword>
<evidence type="ECO:0000259" key="9">
    <source>
        <dbReference type="PROSITE" id="PS50004"/>
    </source>
</evidence>
<dbReference type="InterPro" id="IPR056584">
    <property type="entry name" value="EF-hand_15"/>
</dbReference>
<dbReference type="Pfam" id="PF00387">
    <property type="entry name" value="PI-PLC-Y"/>
    <property type="match status" value="1"/>
</dbReference>
<dbReference type="GO" id="GO:0004435">
    <property type="term" value="F:phosphatidylinositol-4,5-bisphosphate phospholipase C activity"/>
    <property type="evidence" value="ECO:0007669"/>
    <property type="project" value="UniProtKB-EC"/>
</dbReference>
<organism evidence="11 12">
    <name type="scientific">Claviceps africana</name>
    <dbReference type="NCBI Taxonomy" id="83212"/>
    <lineage>
        <taxon>Eukaryota</taxon>
        <taxon>Fungi</taxon>
        <taxon>Dikarya</taxon>
        <taxon>Ascomycota</taxon>
        <taxon>Pezizomycotina</taxon>
        <taxon>Sordariomycetes</taxon>
        <taxon>Hypocreomycetidae</taxon>
        <taxon>Hypocreales</taxon>
        <taxon>Clavicipitaceae</taxon>
        <taxon>Claviceps</taxon>
    </lineage>
</organism>
<keyword evidence="2 7" id="KW-0378">Hydrolase</keyword>
<keyword evidence="5" id="KW-0807">Transducer</keyword>
<dbReference type="Gene3D" id="2.60.40.150">
    <property type="entry name" value="C2 domain"/>
    <property type="match status" value="1"/>
</dbReference>
<dbReference type="EC" id="3.1.4.11" evidence="7"/>
<feature type="compositionally biased region" description="Basic and acidic residues" evidence="8">
    <location>
        <begin position="204"/>
        <end position="214"/>
    </location>
</feature>
<protein>
    <recommendedName>
        <fullName evidence="7">Phosphoinositide phospholipase C</fullName>
        <ecNumber evidence="7">3.1.4.11</ecNumber>
    </recommendedName>
</protein>
<feature type="region of interest" description="Disordered" evidence="8">
    <location>
        <begin position="204"/>
        <end position="233"/>
    </location>
</feature>
<evidence type="ECO:0000256" key="1">
    <source>
        <dbReference type="ARBA" id="ARBA00001195"/>
    </source>
</evidence>
<dbReference type="InterPro" id="IPR000008">
    <property type="entry name" value="C2_dom"/>
</dbReference>
<evidence type="ECO:0000256" key="8">
    <source>
        <dbReference type="SAM" id="MobiDB-lite"/>
    </source>
</evidence>
<dbReference type="SUPFAM" id="SSF49562">
    <property type="entry name" value="C2 domain (Calcium/lipid-binding domain, CaLB)"/>
    <property type="match status" value="1"/>
</dbReference>
<keyword evidence="12" id="KW-1185">Reference proteome</keyword>
<feature type="domain" description="PI-PLC Y-box" evidence="10">
    <location>
        <begin position="370"/>
        <end position="483"/>
    </location>
</feature>
<dbReference type="InterPro" id="IPR001192">
    <property type="entry name" value="PI-PLC_fam"/>
</dbReference>
<comment type="catalytic activity">
    <reaction evidence="1 7">
        <text>a 1,2-diacyl-sn-glycero-3-phospho-(1D-myo-inositol-4,5-bisphosphate) + H2O = 1D-myo-inositol 1,4,5-trisphosphate + a 1,2-diacyl-sn-glycerol + H(+)</text>
        <dbReference type="Rhea" id="RHEA:33179"/>
        <dbReference type="ChEBI" id="CHEBI:15377"/>
        <dbReference type="ChEBI" id="CHEBI:15378"/>
        <dbReference type="ChEBI" id="CHEBI:17815"/>
        <dbReference type="ChEBI" id="CHEBI:58456"/>
        <dbReference type="ChEBI" id="CHEBI:203600"/>
        <dbReference type="EC" id="3.1.4.11"/>
    </reaction>
</comment>
<reference evidence="11" key="1">
    <citation type="journal article" date="2020" name="bioRxiv">
        <title>Whole genome comparisons of ergot fungi reveals the divergence and evolution of species within the genus Claviceps are the result of varying mechanisms driving genome evolution and host range expansion.</title>
        <authorList>
            <person name="Wyka S.A."/>
            <person name="Mondo S.J."/>
            <person name="Liu M."/>
            <person name="Dettman J."/>
            <person name="Nalam V."/>
            <person name="Broders K.D."/>
        </authorList>
    </citation>
    <scope>NUCLEOTIDE SEQUENCE</scope>
    <source>
        <strain evidence="11">CCC 489</strain>
    </source>
</reference>
<dbReference type="GO" id="GO:0016042">
    <property type="term" value="P:lipid catabolic process"/>
    <property type="evidence" value="ECO:0007669"/>
    <property type="project" value="UniProtKB-KW"/>
</dbReference>
<dbReference type="Pfam" id="PF23617">
    <property type="entry name" value="EF-hand_15"/>
    <property type="match status" value="1"/>
</dbReference>
<dbReference type="PROSITE" id="PS50004">
    <property type="entry name" value="C2"/>
    <property type="match status" value="1"/>
</dbReference>
<gene>
    <name evidence="11" type="ORF">E4U42_002085</name>
</gene>
<dbReference type="InterPro" id="IPR000909">
    <property type="entry name" value="PLipase_C_PInositol-sp_X_dom"/>
</dbReference>
<dbReference type="PROSITE" id="PS50008">
    <property type="entry name" value="PIPLC_Y_DOMAIN"/>
    <property type="match status" value="1"/>
</dbReference>
<feature type="region of interest" description="Disordered" evidence="8">
    <location>
        <begin position="342"/>
        <end position="363"/>
    </location>
</feature>
<evidence type="ECO:0000256" key="6">
    <source>
        <dbReference type="ARBA" id="ARBA00059664"/>
    </source>
</evidence>
<dbReference type="GO" id="GO:0051209">
    <property type="term" value="P:release of sequestered calcium ion into cytosol"/>
    <property type="evidence" value="ECO:0007669"/>
    <property type="project" value="TreeGrafter"/>
</dbReference>
<feature type="region of interest" description="Disordered" evidence="8">
    <location>
        <begin position="160"/>
        <end position="190"/>
    </location>
</feature>
<dbReference type="PANTHER" id="PTHR10336">
    <property type="entry name" value="PHOSPHOINOSITIDE-SPECIFIC PHOSPHOLIPASE C FAMILY PROTEIN"/>
    <property type="match status" value="1"/>
</dbReference>
<evidence type="ECO:0000256" key="4">
    <source>
        <dbReference type="ARBA" id="ARBA00023098"/>
    </source>
</evidence>
<evidence type="ECO:0000256" key="3">
    <source>
        <dbReference type="ARBA" id="ARBA00022963"/>
    </source>
</evidence>
<keyword evidence="3 7" id="KW-0442">Lipid degradation</keyword>
<dbReference type="InterPro" id="IPR001711">
    <property type="entry name" value="PLipase_C_Pinositol-sp_Y"/>
</dbReference>
<comment type="function">
    <text evidence="6">The production of the second messenger molecules diacylglycerol (DAG) and inositol 1,4,5-trisphosphate (IP3) is mediated by activated phosphatidylinositol-specific phospholipase C enzymes.</text>
</comment>
<dbReference type="EMBL" id="SRPY01000170">
    <property type="protein sequence ID" value="KAG5927578.1"/>
    <property type="molecule type" value="Genomic_DNA"/>
</dbReference>
<dbReference type="Gene3D" id="3.20.20.190">
    <property type="entry name" value="Phosphatidylinositol (PI) phosphodiesterase"/>
    <property type="match status" value="2"/>
</dbReference>
<dbReference type="SMART" id="SM00148">
    <property type="entry name" value="PLCXc"/>
    <property type="match status" value="1"/>
</dbReference>
<evidence type="ECO:0000256" key="7">
    <source>
        <dbReference type="RuleBase" id="RU361133"/>
    </source>
</evidence>
<evidence type="ECO:0000259" key="10">
    <source>
        <dbReference type="PROSITE" id="PS50008"/>
    </source>
</evidence>
<sequence>MTDVRNLPVDALRQAGGGASQALKATPTLSATVVSYLKDVFKPHASRDGKWSASQVRRFIEQVQSNDGATSAATALLAGGDIDLKAFLAYMASEDSAITLPWKACDLSWPLSGYFISSSHNTYLSGNQLYSDSTTDAYTNVLLRGCRCVEIDVWDGDGSDVSSVSSSDDEATHAADDDLKKTKKQQGALSKFKRMVPQSLSAKLEKASLHDKKSGSTSAARDVPKAATDGRRDDGHRIVPEVAALEPRVLHGHTLTKEVSFRHVCEAIRDSAFTVSDLPLIISLEVHCGAEQQAMMVNIMKEAWKGMLVREDEVREGALPSPQELRRKILIKVKYAAPDAPTLDVNSGDDGHPSSNKTPAKKPSTIIQELSKLGAYTRAVSFKSWTQTEASMPTHIFSLAENKFIEHREKYGAELFRHNRDYFLRAYPSGLRIRSSNLMPTVFWGSGAQIVALNWQQTDEGMMLNEGMFSGTGGYVLKPRGYRPTISSESISDTVSYKTLNLKITFLAAQSIPLPPGDRSSKGFCPYVKTELHVDACNSHALGRTSSSDSHDSAIRYKARTKTHKGTEIDFASQQISFSDVDGIVEELTFVRFLVRDDELGIDDLSAWACVRLDRLGQGFRFIHLLDAKGRLTEGSILVKVEKTLAEDDMSA</sequence>
<dbReference type="CDD" id="cd00275">
    <property type="entry name" value="C2_PLC_like"/>
    <property type="match status" value="1"/>
</dbReference>
<dbReference type="InterPro" id="IPR035892">
    <property type="entry name" value="C2_domain_sf"/>
</dbReference>
<dbReference type="PRINTS" id="PR00390">
    <property type="entry name" value="PHPHLIPASEC"/>
</dbReference>
<dbReference type="SMART" id="SM00149">
    <property type="entry name" value="PLCYc"/>
    <property type="match status" value="1"/>
</dbReference>
<dbReference type="FunFam" id="3.20.20.190:FF:000039">
    <property type="entry name" value="Phosphoinositide phospholipase C"/>
    <property type="match status" value="1"/>
</dbReference>
<feature type="compositionally biased region" description="Basic and acidic residues" evidence="8">
    <location>
        <begin position="222"/>
        <end position="233"/>
    </location>
</feature>
<evidence type="ECO:0000313" key="11">
    <source>
        <dbReference type="EMBL" id="KAG5927578.1"/>
    </source>
</evidence>
<dbReference type="GO" id="GO:0048015">
    <property type="term" value="P:phosphatidylinositol-mediated signaling"/>
    <property type="evidence" value="ECO:0007669"/>
    <property type="project" value="TreeGrafter"/>
</dbReference>
<accession>A0A8K0NIV9</accession>